<evidence type="ECO:0000313" key="2">
    <source>
        <dbReference type="Proteomes" id="UP000325081"/>
    </source>
</evidence>
<comment type="caution">
    <text evidence="1">The sequence shown here is derived from an EMBL/GenBank/DDBJ whole genome shotgun (WGS) entry which is preliminary data.</text>
</comment>
<dbReference type="GO" id="GO:0004386">
    <property type="term" value="F:helicase activity"/>
    <property type="evidence" value="ECO:0007669"/>
    <property type="project" value="UniProtKB-KW"/>
</dbReference>
<accession>A0A5A7P4E5</accession>
<keyword evidence="1" id="KW-0067">ATP-binding</keyword>
<proteinExistence type="predicted"/>
<keyword evidence="1" id="KW-0547">Nucleotide-binding</keyword>
<dbReference type="Proteomes" id="UP000325081">
    <property type="component" value="Unassembled WGS sequence"/>
</dbReference>
<dbReference type="AlphaFoldDB" id="A0A5A7P4E5"/>
<feature type="non-terminal residue" evidence="1">
    <location>
        <position position="109"/>
    </location>
</feature>
<name>A0A5A7P4E5_STRAF</name>
<organism evidence="1 2">
    <name type="scientific">Striga asiatica</name>
    <name type="common">Asiatic witchweed</name>
    <name type="synonym">Buchnera asiatica</name>
    <dbReference type="NCBI Taxonomy" id="4170"/>
    <lineage>
        <taxon>Eukaryota</taxon>
        <taxon>Viridiplantae</taxon>
        <taxon>Streptophyta</taxon>
        <taxon>Embryophyta</taxon>
        <taxon>Tracheophyta</taxon>
        <taxon>Spermatophyta</taxon>
        <taxon>Magnoliopsida</taxon>
        <taxon>eudicotyledons</taxon>
        <taxon>Gunneridae</taxon>
        <taxon>Pentapetalae</taxon>
        <taxon>asterids</taxon>
        <taxon>lamiids</taxon>
        <taxon>Lamiales</taxon>
        <taxon>Orobanchaceae</taxon>
        <taxon>Buchnereae</taxon>
        <taxon>Striga</taxon>
    </lineage>
</organism>
<dbReference type="EMBL" id="BKCP01001891">
    <property type="protein sequence ID" value="GER27441.1"/>
    <property type="molecule type" value="Genomic_DNA"/>
</dbReference>
<keyword evidence="1" id="KW-0378">Hydrolase</keyword>
<keyword evidence="1" id="KW-0347">Helicase</keyword>
<evidence type="ECO:0000313" key="1">
    <source>
        <dbReference type="EMBL" id="GER27441.1"/>
    </source>
</evidence>
<sequence>MKLDRVQHDSYRDACFSLGLVEDDKEYIEGIIETSQWSSTNSLRNLFATLLSSDTLGLPEFVWDSCWPYLSDDILYNRRRDLQHPELVLRDDEVKNLALAEVEKILRRH</sequence>
<protein>
    <submittedName>
        <fullName evidence="1">Helicase-like protein</fullName>
    </submittedName>
</protein>
<gene>
    <name evidence="1" type="ORF">STAS_03150</name>
</gene>
<dbReference type="OrthoDB" id="911412at2759"/>
<keyword evidence="2" id="KW-1185">Reference proteome</keyword>
<reference evidence="2" key="1">
    <citation type="journal article" date="2019" name="Curr. Biol.">
        <title>Genome Sequence of Striga asiatica Provides Insight into the Evolution of Plant Parasitism.</title>
        <authorList>
            <person name="Yoshida S."/>
            <person name="Kim S."/>
            <person name="Wafula E.K."/>
            <person name="Tanskanen J."/>
            <person name="Kim Y.M."/>
            <person name="Honaas L."/>
            <person name="Yang Z."/>
            <person name="Spallek T."/>
            <person name="Conn C.E."/>
            <person name="Ichihashi Y."/>
            <person name="Cheong K."/>
            <person name="Cui S."/>
            <person name="Der J.P."/>
            <person name="Gundlach H."/>
            <person name="Jiao Y."/>
            <person name="Hori C."/>
            <person name="Ishida J.K."/>
            <person name="Kasahara H."/>
            <person name="Kiba T."/>
            <person name="Kim M.S."/>
            <person name="Koo N."/>
            <person name="Laohavisit A."/>
            <person name="Lee Y.H."/>
            <person name="Lumba S."/>
            <person name="McCourt P."/>
            <person name="Mortimer J.C."/>
            <person name="Mutuku J.M."/>
            <person name="Nomura T."/>
            <person name="Sasaki-Sekimoto Y."/>
            <person name="Seto Y."/>
            <person name="Wang Y."/>
            <person name="Wakatake T."/>
            <person name="Sakakibara H."/>
            <person name="Demura T."/>
            <person name="Yamaguchi S."/>
            <person name="Yoneyama K."/>
            <person name="Manabe R.I."/>
            <person name="Nelson D.C."/>
            <person name="Schulman A.H."/>
            <person name="Timko M.P."/>
            <person name="dePamphilis C.W."/>
            <person name="Choi D."/>
            <person name="Shirasu K."/>
        </authorList>
    </citation>
    <scope>NUCLEOTIDE SEQUENCE [LARGE SCALE GENOMIC DNA]</scope>
    <source>
        <strain evidence="2">cv. UVA1</strain>
    </source>
</reference>